<dbReference type="InterPro" id="IPR016024">
    <property type="entry name" value="ARM-type_fold"/>
</dbReference>
<sequence length="419" mass="47832">MMSTKTKESKKIATYSLMLMGAGFIATIPFQGSFWVDLVQGGFEAGLVGGLADWFAVTALFRHPLGLRIPHTALLPNNRQRVTNALVKMLKNDWLSKESIQEKVKKVQFTNMLIPLVEKEIQKSAFRKGLIELLQQLIRTIDVEKMTPFVKNQLKSNLSKIEMSKLLGLISSQLLNEQFDKKALDFLLKKAENWLSKEQTSHQLGTVSMNILGKIEVEGILQFALKSIQSILNEEKLGNIIKNLLLSVLNSLKHEEDPNRKALIQYIQKEIQGMNDNRELLEGVEKWKAQFLDNWEPDQTIKESLQQIQLSVLELVEDETFIDTYLMPLINHILDNLKGRNDQIDEWIRKQIAVLVEKNHSQIGDLVQENLDKLDNETLTKMVENNVGKDLQWIRVNGAVCGFIIGIFLTGIQALFRMV</sequence>
<dbReference type="SUPFAM" id="SSF48371">
    <property type="entry name" value="ARM repeat"/>
    <property type="match status" value="1"/>
</dbReference>
<dbReference type="Proteomes" id="UP001165287">
    <property type="component" value="Unassembled WGS sequence"/>
</dbReference>
<keyword evidence="1" id="KW-0472">Membrane</keyword>
<gene>
    <name evidence="2" type="ORF">K9V48_00715</name>
</gene>
<keyword evidence="1" id="KW-0812">Transmembrane</keyword>
<name>A0ABS7UKG3_9BACI</name>
<dbReference type="PANTHER" id="PTHR38442:SF1">
    <property type="entry name" value="INNER MEMBRANE PROTEIN"/>
    <property type="match status" value="1"/>
</dbReference>
<feature type="transmembrane region" description="Helical" evidence="1">
    <location>
        <begin position="396"/>
        <end position="416"/>
    </location>
</feature>
<dbReference type="PANTHER" id="PTHR38442">
    <property type="entry name" value="INNER MEMBRANE PROTEIN-RELATED"/>
    <property type="match status" value="1"/>
</dbReference>
<evidence type="ECO:0000313" key="3">
    <source>
        <dbReference type="Proteomes" id="UP001165287"/>
    </source>
</evidence>
<accession>A0ABS7UKG3</accession>
<evidence type="ECO:0000256" key="1">
    <source>
        <dbReference type="SAM" id="Phobius"/>
    </source>
</evidence>
<dbReference type="InterPro" id="IPR007383">
    <property type="entry name" value="DUF445"/>
</dbReference>
<protein>
    <submittedName>
        <fullName evidence="2">DUF445 domain-containing protein</fullName>
    </submittedName>
</protein>
<organism evidence="2 3">
    <name type="scientific">Metabacillus rhizolycopersici</name>
    <dbReference type="NCBI Taxonomy" id="2875709"/>
    <lineage>
        <taxon>Bacteria</taxon>
        <taxon>Bacillati</taxon>
        <taxon>Bacillota</taxon>
        <taxon>Bacilli</taxon>
        <taxon>Bacillales</taxon>
        <taxon>Bacillaceae</taxon>
        <taxon>Metabacillus</taxon>
    </lineage>
</organism>
<evidence type="ECO:0000313" key="2">
    <source>
        <dbReference type="EMBL" id="MBZ5748807.1"/>
    </source>
</evidence>
<keyword evidence="1" id="KW-1133">Transmembrane helix</keyword>
<keyword evidence="3" id="KW-1185">Reference proteome</keyword>
<comment type="caution">
    <text evidence="2">The sequence shown here is derived from an EMBL/GenBank/DDBJ whole genome shotgun (WGS) entry which is preliminary data.</text>
</comment>
<dbReference type="EMBL" id="JAIQUM010000001">
    <property type="protein sequence ID" value="MBZ5748807.1"/>
    <property type="molecule type" value="Genomic_DNA"/>
</dbReference>
<reference evidence="2" key="1">
    <citation type="submission" date="2024-05" db="EMBL/GenBank/DDBJ databases">
        <title>Metabacillus sp. nov., isolated from the rhizosphere soil of tomato plants.</title>
        <authorList>
            <person name="Ma R."/>
        </authorList>
    </citation>
    <scope>NUCLEOTIDE SEQUENCE</scope>
    <source>
        <strain evidence="2">DBTR6</strain>
    </source>
</reference>
<proteinExistence type="predicted"/>
<dbReference type="Pfam" id="PF04286">
    <property type="entry name" value="DUF445"/>
    <property type="match status" value="1"/>
</dbReference>
<feature type="transmembrane region" description="Helical" evidence="1">
    <location>
        <begin position="12"/>
        <end position="30"/>
    </location>
</feature>
<feature type="transmembrane region" description="Helical" evidence="1">
    <location>
        <begin position="42"/>
        <end position="61"/>
    </location>
</feature>